<dbReference type="AlphaFoldDB" id="A0AAV5URQ5"/>
<accession>A0AAV5URQ5</accession>
<keyword evidence="3" id="KW-1185">Reference proteome</keyword>
<dbReference type="Proteomes" id="UP001432322">
    <property type="component" value="Unassembled WGS sequence"/>
</dbReference>
<feature type="non-terminal residue" evidence="2">
    <location>
        <position position="1"/>
    </location>
</feature>
<evidence type="ECO:0000313" key="3">
    <source>
        <dbReference type="Proteomes" id="UP001432322"/>
    </source>
</evidence>
<feature type="region of interest" description="Disordered" evidence="1">
    <location>
        <begin position="31"/>
        <end position="65"/>
    </location>
</feature>
<organism evidence="2 3">
    <name type="scientific">Pristionchus fissidentatus</name>
    <dbReference type="NCBI Taxonomy" id="1538716"/>
    <lineage>
        <taxon>Eukaryota</taxon>
        <taxon>Metazoa</taxon>
        <taxon>Ecdysozoa</taxon>
        <taxon>Nematoda</taxon>
        <taxon>Chromadorea</taxon>
        <taxon>Rhabditida</taxon>
        <taxon>Rhabditina</taxon>
        <taxon>Diplogasteromorpha</taxon>
        <taxon>Diplogasteroidea</taxon>
        <taxon>Neodiplogasteridae</taxon>
        <taxon>Pristionchus</taxon>
    </lineage>
</organism>
<evidence type="ECO:0000313" key="2">
    <source>
        <dbReference type="EMBL" id="GMT09799.1"/>
    </source>
</evidence>
<protein>
    <submittedName>
        <fullName evidence="2">Uncharacterized protein</fullName>
    </submittedName>
</protein>
<gene>
    <name evidence="2" type="ORF">PFISCL1PPCAC_1096</name>
</gene>
<comment type="caution">
    <text evidence="2">The sequence shown here is derived from an EMBL/GenBank/DDBJ whole genome shotgun (WGS) entry which is preliminary data.</text>
</comment>
<proteinExistence type="predicted"/>
<sequence length="65" mass="7320">SFFSLHSARSLLSRAVGWRLTMKNRNSICIEDSSCEPSKTPGTEGPSRRTKTSKTTDMSDRQKTR</sequence>
<feature type="non-terminal residue" evidence="2">
    <location>
        <position position="65"/>
    </location>
</feature>
<evidence type="ECO:0000256" key="1">
    <source>
        <dbReference type="SAM" id="MobiDB-lite"/>
    </source>
</evidence>
<reference evidence="2" key="1">
    <citation type="submission" date="2023-10" db="EMBL/GenBank/DDBJ databases">
        <title>Genome assembly of Pristionchus species.</title>
        <authorList>
            <person name="Yoshida K."/>
            <person name="Sommer R.J."/>
        </authorList>
    </citation>
    <scope>NUCLEOTIDE SEQUENCE</scope>
    <source>
        <strain evidence="2">RS5133</strain>
    </source>
</reference>
<dbReference type="EMBL" id="BTSY01000001">
    <property type="protein sequence ID" value="GMT09799.1"/>
    <property type="molecule type" value="Genomic_DNA"/>
</dbReference>
<name>A0AAV5URQ5_9BILA</name>